<name>A0A7G5H1E3_9BACT</name>
<organism evidence="2 3">
    <name type="scientific">Spirosoma foliorum</name>
    <dbReference type="NCBI Taxonomy" id="2710596"/>
    <lineage>
        <taxon>Bacteria</taxon>
        <taxon>Pseudomonadati</taxon>
        <taxon>Bacteroidota</taxon>
        <taxon>Cytophagia</taxon>
        <taxon>Cytophagales</taxon>
        <taxon>Cytophagaceae</taxon>
        <taxon>Spirosoma</taxon>
    </lineage>
</organism>
<evidence type="ECO:0000259" key="1">
    <source>
        <dbReference type="Pfam" id="PF02129"/>
    </source>
</evidence>
<evidence type="ECO:0000313" key="2">
    <source>
        <dbReference type="EMBL" id="QMW04935.1"/>
    </source>
</evidence>
<dbReference type="InterPro" id="IPR029058">
    <property type="entry name" value="AB_hydrolase_fold"/>
</dbReference>
<keyword evidence="2" id="KW-0378">Hydrolase</keyword>
<dbReference type="SUPFAM" id="SSF53474">
    <property type="entry name" value="alpha/beta-Hydrolases"/>
    <property type="match status" value="1"/>
</dbReference>
<dbReference type="InterPro" id="IPR000383">
    <property type="entry name" value="Xaa-Pro-like_dom"/>
</dbReference>
<dbReference type="Pfam" id="PF02129">
    <property type="entry name" value="Peptidase_S15"/>
    <property type="match status" value="1"/>
</dbReference>
<feature type="domain" description="Xaa-Pro dipeptidyl-peptidase-like" evidence="1">
    <location>
        <begin position="53"/>
        <end position="126"/>
    </location>
</feature>
<sequence>MNTTSAIWLTTTVLLTDPSGQAQPQASQGCQPVASPQTVRMERVTFPSSTETLVGDLYLPTKPGPYPVLIITGAWRTVKEQMPAGYARQMAARGYAALVFDFRSWGQSTGRPRSMEDPMAKAQDIVAAARYLVLSKD</sequence>
<gene>
    <name evidence="2" type="ORF">H3H32_08565</name>
</gene>
<dbReference type="KEGG" id="sfol:H3H32_08565"/>
<keyword evidence="3" id="KW-1185">Reference proteome</keyword>
<reference evidence="2 3" key="1">
    <citation type="submission" date="2020-07" db="EMBL/GenBank/DDBJ databases">
        <title>Spirosoma foliorum sp. nov., isolated from the leaves on the Nejang mountain Korea, Republic of.</title>
        <authorList>
            <person name="Ho H."/>
            <person name="Lee Y.-J."/>
            <person name="Nurcahyanto D.-A."/>
            <person name="Kim S.-G."/>
        </authorList>
    </citation>
    <scope>NUCLEOTIDE SEQUENCE [LARGE SCALE GENOMIC DNA]</scope>
    <source>
        <strain evidence="2 3">PL0136</strain>
    </source>
</reference>
<proteinExistence type="predicted"/>
<dbReference type="InterPro" id="IPR051411">
    <property type="entry name" value="Polyketide_trans_af380"/>
</dbReference>
<dbReference type="PANTHER" id="PTHR47751">
    <property type="entry name" value="SUPERFAMILY HYDROLASE, PUTATIVE (AFU_ORTHOLOGUE AFUA_2G16580)-RELATED"/>
    <property type="match status" value="1"/>
</dbReference>
<dbReference type="Proteomes" id="UP000515369">
    <property type="component" value="Chromosome"/>
</dbReference>
<evidence type="ECO:0000313" key="3">
    <source>
        <dbReference type="Proteomes" id="UP000515369"/>
    </source>
</evidence>
<dbReference type="Gene3D" id="3.40.50.1820">
    <property type="entry name" value="alpha/beta hydrolase"/>
    <property type="match status" value="1"/>
</dbReference>
<dbReference type="EMBL" id="CP059732">
    <property type="protein sequence ID" value="QMW04935.1"/>
    <property type="molecule type" value="Genomic_DNA"/>
</dbReference>
<dbReference type="RefSeq" id="WP_182462285.1">
    <property type="nucleotide sequence ID" value="NZ_CP059732.1"/>
</dbReference>
<dbReference type="PANTHER" id="PTHR47751:SF1">
    <property type="entry name" value="SUPERFAMILY HYDROLASE, PUTATIVE (AFU_ORTHOLOGUE AFUA_2G16580)-RELATED"/>
    <property type="match status" value="1"/>
</dbReference>
<accession>A0A7G5H1E3</accession>
<dbReference type="AlphaFoldDB" id="A0A7G5H1E3"/>
<dbReference type="GO" id="GO:0016787">
    <property type="term" value="F:hydrolase activity"/>
    <property type="evidence" value="ECO:0007669"/>
    <property type="project" value="UniProtKB-KW"/>
</dbReference>
<protein>
    <submittedName>
        <fullName evidence="2">Alpha/beta hydrolase</fullName>
    </submittedName>
</protein>